<name>A0A660SPE0_UNCT6</name>
<feature type="domain" description="FlgD/Vpr Ig-like" evidence="1">
    <location>
        <begin position="233"/>
        <end position="282"/>
    </location>
</feature>
<accession>A0A660SPE0</accession>
<dbReference type="EMBL" id="QNBD01000029">
    <property type="protein sequence ID" value="RKX72322.1"/>
    <property type="molecule type" value="Genomic_DNA"/>
</dbReference>
<evidence type="ECO:0000259" key="1">
    <source>
        <dbReference type="Pfam" id="PF13860"/>
    </source>
</evidence>
<sequence>TVNMAVPIASGNIAMATEDYLNYADTIDYLPKGLLLPIQQPGNIMNYPQGYVYPNGYSIPIEDLLFVNHPIYAVVPQGINGGWYIDLQNTQVRESVLYSKGNLVGRLSGQIPNGPSFSFQVAAAIGAQKTHSFKVGQELRIEATMGYIPDTLNFLDWYYEYSPYIYHASSDSGGYYVMNFMTQNIGSGYAGVEDNKVQKGKIKDVKLAIYPKVFKNSINIKFQIPNEILEKQTPTLNIYNASGRLVRKYSGLNRSSFSSVWNGTDNAGNKVQMGVYFIQFKAYGFNKTEKILLVK</sequence>
<evidence type="ECO:0000313" key="3">
    <source>
        <dbReference type="Proteomes" id="UP000271125"/>
    </source>
</evidence>
<dbReference type="Gene3D" id="2.60.40.4070">
    <property type="match status" value="1"/>
</dbReference>
<evidence type="ECO:0000313" key="2">
    <source>
        <dbReference type="EMBL" id="RKX72322.1"/>
    </source>
</evidence>
<dbReference type="AlphaFoldDB" id="A0A660SPE0"/>
<reference evidence="2 3" key="1">
    <citation type="submission" date="2018-06" db="EMBL/GenBank/DDBJ databases">
        <title>Extensive metabolic versatility and redundancy in microbially diverse, dynamic hydrothermal sediments.</title>
        <authorList>
            <person name="Dombrowski N."/>
            <person name="Teske A."/>
            <person name="Baker B.J."/>
        </authorList>
    </citation>
    <scope>NUCLEOTIDE SEQUENCE [LARGE SCALE GENOMIC DNA]</scope>
    <source>
        <strain evidence="2">B10_G13</strain>
    </source>
</reference>
<organism evidence="2 3">
    <name type="scientific">candidate division TA06 bacterium</name>
    <dbReference type="NCBI Taxonomy" id="2250710"/>
    <lineage>
        <taxon>Bacteria</taxon>
        <taxon>Bacteria division TA06</taxon>
    </lineage>
</organism>
<dbReference type="Proteomes" id="UP000271125">
    <property type="component" value="Unassembled WGS sequence"/>
</dbReference>
<comment type="caution">
    <text evidence="2">The sequence shown here is derived from an EMBL/GenBank/DDBJ whole genome shotgun (WGS) entry which is preliminary data.</text>
</comment>
<protein>
    <recommendedName>
        <fullName evidence="1">FlgD/Vpr Ig-like domain-containing protein</fullName>
    </recommendedName>
</protein>
<gene>
    <name evidence="2" type="ORF">DRP43_01030</name>
</gene>
<dbReference type="Pfam" id="PF13860">
    <property type="entry name" value="FlgD_ig"/>
    <property type="match status" value="1"/>
</dbReference>
<dbReference type="InterPro" id="IPR025965">
    <property type="entry name" value="FlgD/Vpr_Ig-like"/>
</dbReference>
<feature type="non-terminal residue" evidence="2">
    <location>
        <position position="1"/>
    </location>
</feature>
<proteinExistence type="predicted"/>